<dbReference type="PROSITE" id="PS51178">
    <property type="entry name" value="PASTA"/>
    <property type="match status" value="1"/>
</dbReference>
<evidence type="ECO:0000313" key="3">
    <source>
        <dbReference type="Proteomes" id="UP001519271"/>
    </source>
</evidence>
<accession>A0ABS4FZT1</accession>
<protein>
    <recommendedName>
        <fullName evidence="1">PASTA domain-containing protein</fullName>
    </recommendedName>
</protein>
<dbReference type="Proteomes" id="UP001519271">
    <property type="component" value="Unassembled WGS sequence"/>
</dbReference>
<dbReference type="InterPro" id="IPR025567">
    <property type="entry name" value="DUF4332"/>
</dbReference>
<dbReference type="EMBL" id="JAGGKC010000001">
    <property type="protein sequence ID" value="MBP1917804.1"/>
    <property type="molecule type" value="Genomic_DNA"/>
</dbReference>
<evidence type="ECO:0000313" key="2">
    <source>
        <dbReference type="EMBL" id="MBP1917804.1"/>
    </source>
</evidence>
<organism evidence="2 3">
    <name type="scientific">Youngiibacter multivorans</name>
    <dbReference type="NCBI Taxonomy" id="937251"/>
    <lineage>
        <taxon>Bacteria</taxon>
        <taxon>Bacillati</taxon>
        <taxon>Bacillota</taxon>
        <taxon>Clostridia</taxon>
        <taxon>Eubacteriales</taxon>
        <taxon>Clostridiaceae</taxon>
        <taxon>Youngiibacter</taxon>
    </lineage>
</organism>
<dbReference type="Gene3D" id="3.30.10.20">
    <property type="match status" value="1"/>
</dbReference>
<dbReference type="InterPro" id="IPR005543">
    <property type="entry name" value="PASTA_dom"/>
</dbReference>
<reference evidence="2 3" key="1">
    <citation type="submission" date="2021-03" db="EMBL/GenBank/DDBJ databases">
        <title>Genomic Encyclopedia of Type Strains, Phase IV (KMG-IV): sequencing the most valuable type-strain genomes for metagenomic binning, comparative biology and taxonomic classification.</title>
        <authorList>
            <person name="Goeker M."/>
        </authorList>
    </citation>
    <scope>NUCLEOTIDE SEQUENCE [LARGE SCALE GENOMIC DNA]</scope>
    <source>
        <strain evidence="2 3">DSM 6139</strain>
    </source>
</reference>
<name>A0ABS4FZT1_9CLOT</name>
<dbReference type="Gene3D" id="1.10.150.20">
    <property type="entry name" value="5' to 3' exonuclease, C-terminal subdomain"/>
    <property type="match status" value="1"/>
</dbReference>
<gene>
    <name evidence="2" type="ORF">J2Z34_000267</name>
</gene>
<dbReference type="SMART" id="SM00740">
    <property type="entry name" value="PASTA"/>
    <property type="match status" value="1"/>
</dbReference>
<evidence type="ECO:0000259" key="1">
    <source>
        <dbReference type="PROSITE" id="PS51178"/>
    </source>
</evidence>
<dbReference type="Pfam" id="PF14229">
    <property type="entry name" value="DUF4332"/>
    <property type="match status" value="1"/>
</dbReference>
<comment type="caution">
    <text evidence="2">The sequence shown here is derived from an EMBL/GenBank/DDBJ whole genome shotgun (WGS) entry which is preliminary data.</text>
</comment>
<proteinExistence type="predicted"/>
<keyword evidence="3" id="KW-1185">Reference proteome</keyword>
<sequence>MQLDIKTVKGITQKVAEKLAEAKIDTLEGFRTATRTSAKRMELSKKTGISYSQLYNFSKQAELLGIGGMTGENAEALVRAGIRSAADLSRALPSSIETFLGAMERSGALKTSGPGAAELELIRKIAKKAKSRFEPDKEDLRSPYIEFEKDTKTFIPEGAMPRGGGEEATSFFSGIKELMVDIGEGIAEAQHALDLSSMDIQNSILDDPELAAYGFNASWYTIPEATFTLKMEYAVTEEKSSSGTSTIRKFLVSPSNARYNNYFKSQESASSTISMRFVPIPPPDRFTDRIAIPDLIGMDHDEALEELKLLGIPVGNLESTEGTTMNGKATEVTWQSVDAGKILKIGEKVSLKVTAAP</sequence>
<dbReference type="Pfam" id="PF03793">
    <property type="entry name" value="PASTA"/>
    <property type="match status" value="1"/>
</dbReference>
<dbReference type="RefSeq" id="WP_209458042.1">
    <property type="nucleotide sequence ID" value="NZ_JAGGKC010000001.1"/>
</dbReference>
<feature type="domain" description="PASTA" evidence="1">
    <location>
        <begin position="286"/>
        <end position="355"/>
    </location>
</feature>